<name>A0A2U1K816_9BACI</name>
<proteinExistence type="inferred from homology"/>
<keyword evidence="3" id="KW-1133">Transmembrane helix</keyword>
<keyword evidence="5" id="KW-1185">Reference proteome</keyword>
<dbReference type="AlphaFoldDB" id="A0A2U1K816"/>
<sequence length="235" mass="27307">MKPQSIIVFTLSTIILGFMLAVQFQTVKKPIERDTRNIWELREDLEKEKKQQVKLNSEIAKYQTLLNQYRQNPEKERTQVMKEAIEHMKEEAGFTDVEGKGVILNIEPLFSEELIGEEVPTLQPELLMRLMNQLNSFGTSQMQISNQRVITTTAIREVNGETYVNNRPLPDLPIEIRIISEDAVKLFDQMKASKITDDFAEENLSITARLKNKVEISAYDRQLNIKKMKQYKEDS</sequence>
<keyword evidence="3" id="KW-0812">Transmembrane</keyword>
<protein>
    <submittedName>
        <fullName evidence="4">NgoFVII family restriction endonuclease</fullName>
    </submittedName>
</protein>
<keyword evidence="2" id="KW-0175">Coiled coil</keyword>
<dbReference type="InterPro" id="IPR010273">
    <property type="entry name" value="DUF881"/>
</dbReference>
<keyword evidence="3" id="KW-0472">Membrane</keyword>
<dbReference type="PANTHER" id="PTHR37313:SF2">
    <property type="entry name" value="UPF0749 PROTEIN YLXX"/>
    <property type="match status" value="1"/>
</dbReference>
<comment type="similarity">
    <text evidence="1">Belongs to the UPF0749 family.</text>
</comment>
<dbReference type="Proteomes" id="UP000245998">
    <property type="component" value="Unassembled WGS sequence"/>
</dbReference>
<dbReference type="GO" id="GO:0004519">
    <property type="term" value="F:endonuclease activity"/>
    <property type="evidence" value="ECO:0007669"/>
    <property type="project" value="UniProtKB-KW"/>
</dbReference>
<dbReference type="EMBL" id="QCZG01000001">
    <property type="protein sequence ID" value="PWA13414.1"/>
    <property type="molecule type" value="Genomic_DNA"/>
</dbReference>
<evidence type="ECO:0000256" key="2">
    <source>
        <dbReference type="SAM" id="Coils"/>
    </source>
</evidence>
<keyword evidence="4" id="KW-0255">Endonuclease</keyword>
<comment type="caution">
    <text evidence="4">The sequence shown here is derived from an EMBL/GenBank/DDBJ whole genome shotgun (WGS) entry which is preliminary data.</text>
</comment>
<dbReference type="PANTHER" id="PTHR37313">
    <property type="entry name" value="UPF0749 PROTEIN RV1825"/>
    <property type="match status" value="1"/>
</dbReference>
<evidence type="ECO:0000313" key="5">
    <source>
        <dbReference type="Proteomes" id="UP000245998"/>
    </source>
</evidence>
<organism evidence="4 5">
    <name type="scientific">Pueribacillus theae</name>
    <dbReference type="NCBI Taxonomy" id="2171751"/>
    <lineage>
        <taxon>Bacteria</taxon>
        <taxon>Bacillati</taxon>
        <taxon>Bacillota</taxon>
        <taxon>Bacilli</taxon>
        <taxon>Bacillales</taxon>
        <taxon>Bacillaceae</taxon>
        <taxon>Pueribacillus</taxon>
    </lineage>
</organism>
<dbReference type="Pfam" id="PF05949">
    <property type="entry name" value="DUF881"/>
    <property type="match status" value="1"/>
</dbReference>
<evidence type="ECO:0000256" key="1">
    <source>
        <dbReference type="ARBA" id="ARBA00009108"/>
    </source>
</evidence>
<evidence type="ECO:0000313" key="4">
    <source>
        <dbReference type="EMBL" id="PWA13414.1"/>
    </source>
</evidence>
<feature type="coiled-coil region" evidence="2">
    <location>
        <begin position="31"/>
        <end position="72"/>
    </location>
</feature>
<dbReference type="Gene3D" id="3.30.70.1880">
    <property type="entry name" value="Protein of unknown function DUF881"/>
    <property type="match status" value="1"/>
</dbReference>
<reference evidence="4 5" key="1">
    <citation type="submission" date="2018-04" db="EMBL/GenBank/DDBJ databases">
        <title>Camelliibacillus theae gen. nov., sp. nov., isolated from Pu'er tea.</title>
        <authorList>
            <person name="Niu L."/>
        </authorList>
    </citation>
    <scope>NUCLEOTIDE SEQUENCE [LARGE SCALE GENOMIC DNA]</scope>
    <source>
        <strain evidence="4 5">T8</strain>
    </source>
</reference>
<evidence type="ECO:0000256" key="3">
    <source>
        <dbReference type="SAM" id="Phobius"/>
    </source>
</evidence>
<feature type="transmembrane region" description="Helical" evidence="3">
    <location>
        <begin position="6"/>
        <end position="24"/>
    </location>
</feature>
<dbReference type="RefSeq" id="WP_116552919.1">
    <property type="nucleotide sequence ID" value="NZ_QCZG01000001.1"/>
</dbReference>
<dbReference type="OrthoDB" id="2439649at2"/>
<keyword evidence="4" id="KW-0540">Nuclease</keyword>
<accession>A0A2U1K816</accession>
<gene>
    <name evidence="4" type="ORF">DCC39_00540</name>
</gene>
<keyword evidence="4" id="KW-0378">Hydrolase</keyword>